<dbReference type="NCBIfam" id="TIGR01389">
    <property type="entry name" value="recQ"/>
    <property type="match status" value="1"/>
</dbReference>
<keyword evidence="21" id="KW-1185">Reference proteome</keyword>
<dbReference type="InterPro" id="IPR002121">
    <property type="entry name" value="HRDC_dom"/>
</dbReference>
<dbReference type="Gene3D" id="3.40.50.300">
    <property type="entry name" value="P-loop containing nucleotide triphosphate hydrolases"/>
    <property type="match status" value="2"/>
</dbReference>
<keyword evidence="4" id="KW-0479">Metal-binding</keyword>
<dbReference type="PROSITE" id="PS51194">
    <property type="entry name" value="HELICASE_CTER"/>
    <property type="match status" value="1"/>
</dbReference>
<dbReference type="SUPFAM" id="SSF47819">
    <property type="entry name" value="HRDC-like"/>
    <property type="match status" value="1"/>
</dbReference>
<organism evidence="20 21">
    <name type="scientific">Erysipelothrix piscisicarius</name>
    <dbReference type="NCBI Taxonomy" id="2485784"/>
    <lineage>
        <taxon>Bacteria</taxon>
        <taxon>Bacillati</taxon>
        <taxon>Bacillota</taxon>
        <taxon>Erysipelotrichia</taxon>
        <taxon>Erysipelotrichales</taxon>
        <taxon>Erysipelotrichaceae</taxon>
        <taxon>Erysipelothrix</taxon>
    </lineage>
</organism>
<evidence type="ECO:0000313" key="20">
    <source>
        <dbReference type="EMBL" id="AZK44423.1"/>
    </source>
</evidence>
<evidence type="ECO:0000256" key="15">
    <source>
        <dbReference type="ARBA" id="ARBA00034617"/>
    </source>
</evidence>
<dbReference type="EMBL" id="CP034234">
    <property type="protein sequence ID" value="AZK44423.1"/>
    <property type="molecule type" value="Genomic_DNA"/>
</dbReference>
<keyword evidence="14" id="KW-0413">Isomerase</keyword>
<comment type="similarity">
    <text evidence="3">Belongs to the helicase family. RecQ subfamily.</text>
</comment>
<dbReference type="Gene3D" id="1.10.150.80">
    <property type="entry name" value="HRDC domain"/>
    <property type="match status" value="1"/>
</dbReference>
<dbReference type="GO" id="GO:0006260">
    <property type="term" value="P:DNA replication"/>
    <property type="evidence" value="ECO:0007669"/>
    <property type="project" value="InterPro"/>
</dbReference>
<dbReference type="InterPro" id="IPR010997">
    <property type="entry name" value="HRDC-like_sf"/>
</dbReference>
<comment type="cofactor">
    <cofactor evidence="1">
        <name>Mg(2+)</name>
        <dbReference type="ChEBI" id="CHEBI:18420"/>
    </cofactor>
</comment>
<dbReference type="InterPro" id="IPR014001">
    <property type="entry name" value="Helicase_ATP-bd"/>
</dbReference>
<dbReference type="GO" id="GO:0043138">
    <property type="term" value="F:3'-5' DNA helicase activity"/>
    <property type="evidence" value="ECO:0007669"/>
    <property type="project" value="UniProtKB-EC"/>
</dbReference>
<dbReference type="GO" id="GO:0005524">
    <property type="term" value="F:ATP binding"/>
    <property type="evidence" value="ECO:0007669"/>
    <property type="project" value="UniProtKB-KW"/>
</dbReference>
<evidence type="ECO:0000256" key="12">
    <source>
        <dbReference type="ARBA" id="ARBA00023172"/>
    </source>
</evidence>
<dbReference type="Pfam" id="PF00270">
    <property type="entry name" value="DEAD"/>
    <property type="match status" value="1"/>
</dbReference>
<evidence type="ECO:0000256" key="16">
    <source>
        <dbReference type="NCBIfam" id="TIGR01389"/>
    </source>
</evidence>
<dbReference type="GO" id="GO:0009378">
    <property type="term" value="F:four-way junction helicase activity"/>
    <property type="evidence" value="ECO:0007669"/>
    <property type="project" value="TreeGrafter"/>
</dbReference>
<dbReference type="GO" id="GO:0003677">
    <property type="term" value="F:DNA binding"/>
    <property type="evidence" value="ECO:0007669"/>
    <property type="project" value="UniProtKB-KW"/>
</dbReference>
<evidence type="ECO:0000256" key="5">
    <source>
        <dbReference type="ARBA" id="ARBA00022741"/>
    </source>
</evidence>
<dbReference type="SMART" id="SM00956">
    <property type="entry name" value="RQC"/>
    <property type="match status" value="1"/>
</dbReference>
<keyword evidence="6" id="KW-0227">DNA damage</keyword>
<reference evidence="20 21" key="1">
    <citation type="journal article" date="2020" name="Int. J. Syst. Evol. Microbiol.">
        <title>Description of Erysipelothrix piscisicarius sp. nov., an emergent fish pathogen, and assessment of virulence using a tiger barb (Puntigrus tetrazona) infection model.</title>
        <authorList>
            <person name="Pomaranski E.K."/>
            <person name="Griffin M.J."/>
            <person name="Camus A.C."/>
            <person name="Armwood A.R."/>
            <person name="Shelley J."/>
            <person name="Waldbieser G.C."/>
            <person name="LaFrentz B.R."/>
            <person name="Garcia J.C."/>
            <person name="Yanong R."/>
            <person name="Soto E."/>
        </authorList>
    </citation>
    <scope>NUCLEOTIDE SEQUENCE [LARGE SCALE GENOMIC DNA]</scope>
    <source>
        <strain evidence="20 21">15TAL0474</strain>
    </source>
</reference>
<dbReference type="CDD" id="cd17920">
    <property type="entry name" value="DEXHc_RecQ"/>
    <property type="match status" value="1"/>
</dbReference>
<evidence type="ECO:0000256" key="8">
    <source>
        <dbReference type="ARBA" id="ARBA00022806"/>
    </source>
</evidence>
<evidence type="ECO:0000259" key="18">
    <source>
        <dbReference type="PROSITE" id="PS51192"/>
    </source>
</evidence>
<keyword evidence="9" id="KW-0862">Zinc</keyword>
<dbReference type="PANTHER" id="PTHR13710">
    <property type="entry name" value="DNA HELICASE RECQ FAMILY MEMBER"/>
    <property type="match status" value="1"/>
</dbReference>
<dbReference type="InterPro" id="IPR011545">
    <property type="entry name" value="DEAD/DEAH_box_helicase_dom"/>
</dbReference>
<feature type="domain" description="Helicase ATP-binding" evidence="18">
    <location>
        <begin position="24"/>
        <end position="193"/>
    </location>
</feature>
<dbReference type="FunFam" id="3.40.50.300:FF:001389">
    <property type="entry name" value="ATP-dependent DNA helicase RecQ"/>
    <property type="match status" value="1"/>
</dbReference>
<dbReference type="GO" id="GO:0009432">
    <property type="term" value="P:SOS response"/>
    <property type="evidence" value="ECO:0007669"/>
    <property type="project" value="UniProtKB-UniRule"/>
</dbReference>
<feature type="domain" description="Helicase C-terminal" evidence="19">
    <location>
        <begin position="215"/>
        <end position="379"/>
    </location>
</feature>
<dbReference type="GO" id="GO:0006310">
    <property type="term" value="P:DNA recombination"/>
    <property type="evidence" value="ECO:0007669"/>
    <property type="project" value="UniProtKB-UniRule"/>
</dbReference>
<dbReference type="InterPro" id="IPR044876">
    <property type="entry name" value="HRDC_dom_sf"/>
</dbReference>
<dbReference type="PANTHER" id="PTHR13710:SF105">
    <property type="entry name" value="ATP-DEPENDENT DNA HELICASE Q1"/>
    <property type="match status" value="1"/>
</dbReference>
<feature type="domain" description="HRDC" evidence="17">
    <location>
        <begin position="526"/>
        <end position="606"/>
    </location>
</feature>
<dbReference type="InterPro" id="IPR018982">
    <property type="entry name" value="RQC_domain"/>
</dbReference>
<dbReference type="EC" id="5.6.2.4" evidence="16"/>
<dbReference type="InterPro" id="IPR001650">
    <property type="entry name" value="Helicase_C-like"/>
</dbReference>
<keyword evidence="5" id="KW-0547">Nucleotide-binding</keyword>
<dbReference type="KEGG" id="eri:EEI45_06440"/>
<dbReference type="SUPFAM" id="SSF52540">
    <property type="entry name" value="P-loop containing nucleoside triphosphate hydrolases"/>
    <property type="match status" value="2"/>
</dbReference>
<dbReference type="AlphaFoldDB" id="A0A3S8RNP2"/>
<keyword evidence="8 20" id="KW-0347">Helicase</keyword>
<dbReference type="Pfam" id="PF09382">
    <property type="entry name" value="RQC"/>
    <property type="match status" value="1"/>
</dbReference>
<dbReference type="Pfam" id="PF16124">
    <property type="entry name" value="RecQ_Zn_bind"/>
    <property type="match status" value="1"/>
</dbReference>
<dbReference type="GO" id="GO:0005737">
    <property type="term" value="C:cytoplasm"/>
    <property type="evidence" value="ECO:0007669"/>
    <property type="project" value="TreeGrafter"/>
</dbReference>
<evidence type="ECO:0000256" key="4">
    <source>
        <dbReference type="ARBA" id="ARBA00022723"/>
    </source>
</evidence>
<dbReference type="InterPro" id="IPR036388">
    <property type="entry name" value="WH-like_DNA-bd_sf"/>
</dbReference>
<dbReference type="Pfam" id="PF00570">
    <property type="entry name" value="HRDC"/>
    <property type="match status" value="1"/>
</dbReference>
<dbReference type="InterPro" id="IPR027417">
    <property type="entry name" value="P-loop_NTPase"/>
</dbReference>
<dbReference type="CDD" id="cd18794">
    <property type="entry name" value="SF2_C_RecQ"/>
    <property type="match status" value="1"/>
</dbReference>
<dbReference type="Proteomes" id="UP000278804">
    <property type="component" value="Chromosome"/>
</dbReference>
<evidence type="ECO:0000313" key="21">
    <source>
        <dbReference type="Proteomes" id="UP000278804"/>
    </source>
</evidence>
<dbReference type="InterPro" id="IPR004589">
    <property type="entry name" value="DNA_helicase_ATP-dep_RecQ"/>
</dbReference>
<dbReference type="Pfam" id="PF00271">
    <property type="entry name" value="Helicase_C"/>
    <property type="match status" value="1"/>
</dbReference>
<evidence type="ECO:0000256" key="7">
    <source>
        <dbReference type="ARBA" id="ARBA00022801"/>
    </source>
</evidence>
<dbReference type="SMART" id="SM00341">
    <property type="entry name" value="HRDC"/>
    <property type="match status" value="1"/>
</dbReference>
<dbReference type="Gene3D" id="1.10.10.10">
    <property type="entry name" value="Winged helix-like DNA-binding domain superfamily/Winged helix DNA-binding domain"/>
    <property type="match status" value="1"/>
</dbReference>
<sequence length="616" mass="70641">MNTYHVLKDYFGFDAFRSGQEAIIEAILSGQDVLALMPTGGGKSLCYQVPAVMMEGITIVVSPLISLMKDQVNALNLMGIPSAYINSSLNDHQKQLVYERAWAHHYKLIYVAPEQLLTQRFRALAQKITISQVSIDEAHCVSQWGNDFRPQYLDIPKFIEMIHPRPVVTAFTATATERVCEEIKINLKLSKPLETIQSFDRPNLFFQTRELSDADKKKFILDICKKTTDSGIVYCQTRNEVETVTQLLRSHDISALGYHGGMDSATRIQNQDAFIQENIQVMVATNAFGMGIDKSNVRFVIHHNMPKELEGYYQEAGRAGRDGQPATCILLYNGKDIRTNQFFIEQLDESHEDLEYLTVIKKRANERLSQMVDYSKTTQCLRYKLMTYFDEPAPMECNQCFNCLNHYKQVDVTIEAQKIMSCILRMDERYGSSLVIDVLRGSKIKRIMDLELDKLSTYGIMRAHSKAQLEMIIQGLIDVGYVQRLTDQYNILKITAKGKLFLMERNVLSIRLPKDNQHIEARSTIHEVDTELLQALKSIRKKFADQRGVPPFVIFSDVSLIDMCSLMPRNPEQFLSIKGVGKKKLELYGTHFLECIHEYKKNSSSYDEFFLYPLQI</sequence>
<dbReference type="PROSITE" id="PS51192">
    <property type="entry name" value="HELICASE_ATP_BIND_1"/>
    <property type="match status" value="1"/>
</dbReference>
<name>A0A3S8RNP2_9FIRM</name>
<keyword evidence="10" id="KW-0067">ATP-binding</keyword>
<evidence type="ECO:0000256" key="2">
    <source>
        <dbReference type="ARBA" id="ARBA00001947"/>
    </source>
</evidence>
<comment type="catalytic activity">
    <reaction evidence="15">
        <text>Couples ATP hydrolysis with the unwinding of duplex DNA by translocating in the 3'-5' direction.</text>
        <dbReference type="EC" id="5.6.2.4"/>
    </reaction>
</comment>
<dbReference type="PROSITE" id="PS50967">
    <property type="entry name" value="HRDC"/>
    <property type="match status" value="1"/>
</dbReference>
<evidence type="ECO:0000256" key="1">
    <source>
        <dbReference type="ARBA" id="ARBA00001946"/>
    </source>
</evidence>
<evidence type="ECO:0000256" key="11">
    <source>
        <dbReference type="ARBA" id="ARBA00023125"/>
    </source>
</evidence>
<dbReference type="GO" id="GO:0030894">
    <property type="term" value="C:replisome"/>
    <property type="evidence" value="ECO:0007669"/>
    <property type="project" value="TreeGrafter"/>
</dbReference>
<evidence type="ECO:0000259" key="17">
    <source>
        <dbReference type="PROSITE" id="PS50967"/>
    </source>
</evidence>
<evidence type="ECO:0000256" key="9">
    <source>
        <dbReference type="ARBA" id="ARBA00022833"/>
    </source>
</evidence>
<dbReference type="GO" id="GO:0016787">
    <property type="term" value="F:hydrolase activity"/>
    <property type="evidence" value="ECO:0007669"/>
    <property type="project" value="UniProtKB-KW"/>
</dbReference>
<evidence type="ECO:0000256" key="3">
    <source>
        <dbReference type="ARBA" id="ARBA00005446"/>
    </source>
</evidence>
<dbReference type="SMART" id="SM00490">
    <property type="entry name" value="HELICc"/>
    <property type="match status" value="1"/>
</dbReference>
<gene>
    <name evidence="20" type="primary">recQ</name>
    <name evidence="20" type="ORF">EEI45_06440</name>
</gene>
<dbReference type="GO" id="GO:0046872">
    <property type="term" value="F:metal ion binding"/>
    <property type="evidence" value="ECO:0007669"/>
    <property type="project" value="UniProtKB-KW"/>
</dbReference>
<evidence type="ECO:0000256" key="14">
    <source>
        <dbReference type="ARBA" id="ARBA00023235"/>
    </source>
</evidence>
<evidence type="ECO:0000256" key="6">
    <source>
        <dbReference type="ARBA" id="ARBA00022763"/>
    </source>
</evidence>
<proteinExistence type="inferred from homology"/>
<dbReference type="InterPro" id="IPR032284">
    <property type="entry name" value="RecQ_Zn-bd"/>
</dbReference>
<evidence type="ECO:0000256" key="13">
    <source>
        <dbReference type="ARBA" id="ARBA00023204"/>
    </source>
</evidence>
<comment type="cofactor">
    <cofactor evidence="2">
        <name>Zn(2+)</name>
        <dbReference type="ChEBI" id="CHEBI:29105"/>
    </cofactor>
</comment>
<keyword evidence="11" id="KW-0238">DNA-binding</keyword>
<protein>
    <recommendedName>
        <fullName evidence="16">DNA helicase RecQ</fullName>
        <ecNumber evidence="16">5.6.2.4</ecNumber>
    </recommendedName>
</protein>
<dbReference type="GO" id="GO:0006281">
    <property type="term" value="P:DNA repair"/>
    <property type="evidence" value="ECO:0007669"/>
    <property type="project" value="UniProtKB-KW"/>
</dbReference>
<dbReference type="SMART" id="SM00487">
    <property type="entry name" value="DEXDc"/>
    <property type="match status" value="1"/>
</dbReference>
<dbReference type="InterPro" id="IPR006293">
    <property type="entry name" value="DNA_helicase_ATP-dep_RecQ_bac"/>
</dbReference>
<keyword evidence="12" id="KW-0233">DNA recombination</keyword>
<dbReference type="GO" id="GO:0043590">
    <property type="term" value="C:bacterial nucleoid"/>
    <property type="evidence" value="ECO:0007669"/>
    <property type="project" value="TreeGrafter"/>
</dbReference>
<evidence type="ECO:0000256" key="10">
    <source>
        <dbReference type="ARBA" id="ARBA00022840"/>
    </source>
</evidence>
<dbReference type="NCBIfam" id="TIGR00614">
    <property type="entry name" value="recQ_fam"/>
    <property type="match status" value="1"/>
</dbReference>
<keyword evidence="13" id="KW-0234">DNA repair</keyword>
<accession>A0A3S8RNP2</accession>
<evidence type="ECO:0000259" key="19">
    <source>
        <dbReference type="PROSITE" id="PS51194"/>
    </source>
</evidence>
<keyword evidence="7 20" id="KW-0378">Hydrolase</keyword>
<dbReference type="RefSeq" id="WP_125164596.1">
    <property type="nucleotide sequence ID" value="NZ_CP034234.1"/>
</dbReference>